<dbReference type="AlphaFoldDB" id="A0AAE3J135"/>
<name>A0AAE3J135_9RHOB</name>
<evidence type="ECO:0000313" key="2">
    <source>
        <dbReference type="Proteomes" id="UP001208041"/>
    </source>
</evidence>
<sequence>MTLSRTTVATPISPVLDPSDFCRACRGKKTVSYPSGRGTILTEPCYSCGGTGHKTNIFSEPEES</sequence>
<dbReference type="Proteomes" id="UP001208041">
    <property type="component" value="Unassembled WGS sequence"/>
</dbReference>
<gene>
    <name evidence="1" type="ORF">OH136_15800</name>
</gene>
<proteinExistence type="predicted"/>
<evidence type="ECO:0000313" key="1">
    <source>
        <dbReference type="EMBL" id="MCV6826027.1"/>
    </source>
</evidence>
<keyword evidence="2" id="KW-1185">Reference proteome</keyword>
<reference evidence="1" key="1">
    <citation type="submission" date="2022-10" db="EMBL/GenBank/DDBJ databases">
        <authorList>
            <person name="Yue Y."/>
        </authorList>
    </citation>
    <scope>NUCLEOTIDE SEQUENCE</scope>
    <source>
        <strain evidence="1">Z654</strain>
    </source>
</reference>
<comment type="caution">
    <text evidence="1">The sequence shown here is derived from an EMBL/GenBank/DDBJ whole genome shotgun (WGS) entry which is preliminary data.</text>
</comment>
<protein>
    <submittedName>
        <fullName evidence="1">Uncharacterized protein</fullName>
    </submittedName>
</protein>
<organism evidence="1 2">
    <name type="scientific">Halocynthiibacter halioticoli</name>
    <dbReference type="NCBI Taxonomy" id="2986804"/>
    <lineage>
        <taxon>Bacteria</taxon>
        <taxon>Pseudomonadati</taxon>
        <taxon>Pseudomonadota</taxon>
        <taxon>Alphaproteobacteria</taxon>
        <taxon>Rhodobacterales</taxon>
        <taxon>Paracoccaceae</taxon>
        <taxon>Halocynthiibacter</taxon>
    </lineage>
</organism>
<accession>A0AAE3J135</accession>
<dbReference type="EMBL" id="JAOYFC010000006">
    <property type="protein sequence ID" value="MCV6826027.1"/>
    <property type="molecule type" value="Genomic_DNA"/>
</dbReference>
<dbReference type="RefSeq" id="WP_263954999.1">
    <property type="nucleotide sequence ID" value="NZ_JAOYFC010000006.1"/>
</dbReference>